<protein>
    <submittedName>
        <fullName evidence="1">HDC02327</fullName>
    </submittedName>
</protein>
<sequence>MPLTFKLDTSHWLQDEQDELEEQGKNNNVPPFEAANVRERHSLIGCARCMLQSELFFAWPGLARVFVTSCRISPGLVAFSPGLLALHLIED</sequence>
<name>Q6IHK6_DROME</name>
<organism evidence="1">
    <name type="scientific">Drosophila melanogaster</name>
    <name type="common">Fruit fly</name>
    <dbReference type="NCBI Taxonomy" id="7227"/>
    <lineage>
        <taxon>Eukaryota</taxon>
        <taxon>Metazoa</taxon>
        <taxon>Ecdysozoa</taxon>
        <taxon>Arthropoda</taxon>
        <taxon>Hexapoda</taxon>
        <taxon>Insecta</taxon>
        <taxon>Pterygota</taxon>
        <taxon>Neoptera</taxon>
        <taxon>Endopterygota</taxon>
        <taxon>Diptera</taxon>
        <taxon>Brachycera</taxon>
        <taxon>Muscomorpha</taxon>
        <taxon>Ephydroidea</taxon>
        <taxon>Drosophilidae</taxon>
        <taxon>Drosophila</taxon>
        <taxon>Sophophora</taxon>
    </lineage>
</organism>
<gene>
    <name evidence="1" type="ORF">HDC02327</name>
</gene>
<accession>Q6IHK6</accession>
<proteinExistence type="predicted"/>
<dbReference type="AlphaFoldDB" id="Q6IHK6"/>
<evidence type="ECO:0000313" key="1">
    <source>
        <dbReference type="EMBL" id="DAA03609.1"/>
    </source>
</evidence>
<dbReference type="EMBL" id="BK003410">
    <property type="protein sequence ID" value="DAA03609.1"/>
    <property type="molecule type" value="Genomic_DNA"/>
</dbReference>
<reference evidence="1" key="1">
    <citation type="journal article" date="2003" name="Genome Biol.">
        <title>An integrated gene annotation and transcriptional profiling approach towards the full gene content of the Drosophila genome.</title>
        <authorList>
            <person name="Hild M."/>
            <person name="Beckmann B."/>
            <person name="Haas S.A."/>
            <person name="Koch B."/>
            <person name="Solovyev V."/>
            <person name="Busold C."/>
            <person name="Fellenberg K."/>
            <person name="Boutros M."/>
            <person name="Vingron M."/>
            <person name="Sauer F."/>
            <person name="Hoheisel J.D."/>
            <person name="Paro R."/>
        </authorList>
    </citation>
    <scope>NUCLEOTIDE SEQUENCE</scope>
</reference>